<evidence type="ECO:0000256" key="1">
    <source>
        <dbReference type="SAM" id="Coils"/>
    </source>
</evidence>
<sequence length="1126" mass="125935">MIFNPKHKTIRIIAIIVCVCFLWQQAAWAAGPQAQASCLRLKQFRESAGPQIGLQAVMAVQAPAIGDSAPGIDVWQTVKIAATAVLSGVTLAMFSRYQSSIPYPLFSVIIPMFLSLFAITRDYLVASAGMFAVCAGVIFGMDRYAFNPVAYHTENGLLFSSILLLLYAVNRVVWDIGWQSGSKIKGFALYCTAALGSIAGSAVTMAFLGHIYDFQPVVFSQKAAWLFLFLWIPVSGLIGYFLSDNASKVARPALYIKSAALGLAVSALFSAPILFGVLLPVMYNHDIAMALFYISAVVSSWTAFNAVTTAIHKGITPPAEKRPVEIATRPDNPGLNRRDFLIGSGAGAALLHNASYVESKILPDKRAEEIERLKRDFRHKLALHSAKILDGIRGINSSKHPERDYIVNDPRYCSSYNNDKCNLTMLLLYMAGVRPKYKSLKVIEAFRKSVMLKQRQYFGYDIYHGRSNKPPSETRRPDSEKEKDALSMVSEALTAACSRKAFGVEPVIDEISRAFSRKSGGYDYADLKEQSETAQLQVNKAFIEIEPKLKEFLRRKGAKEKEEEKREEEKEREILRQARALLLTKMLIGIETLYFNKYAVFGNLCFKGITQLGADAAKEGWETTLGNSMDDFDYFDPNQNIQAAAAYMVYLLKRFEDKYGVTDADARMEFALAGFNAGETRLREWVFDNTDVRDDFDKAMEEAIGKLEEGGDQWHIIKFARSYAGRGMSFLTIYKGMRDALEELRPIKQRLEELEGFKPPRSLREVFKSFYSFMRGEASADAAGNELIGMLIYLGIPLFFSISLGLYLAKVGLRIYREATKAYEDFLSRKAPAPLVQKPVVQKLPRQAEMPDIKVIFFDIGGVLLECDYDLVAKNIAEQLGVTNEKTVESIKKYVTGEIMIDFETGKLSKEEYLEGLNMWLRDNDEIGTCLEKEDFERIYTNKYTKIDENIKVAERLKAEGYTLIALTNTSEIDTEFLNIEFSDVMGLFKGYVASYKVGQLKPHQDMYKAALEKADEVLDVEILRAQAVLIEDVEQYGTKSFMRCVIYKPGVDLGEAIDEALKGPAAKDAGSSAAASGAGIKYARNIAIARAFRQVIWIKAMTIRASAGWNSETEEYGHVILEVCL</sequence>
<keyword evidence="1" id="KW-0175">Coiled coil</keyword>
<dbReference type="Pfam" id="PF00702">
    <property type="entry name" value="Hydrolase"/>
    <property type="match status" value="1"/>
</dbReference>
<dbReference type="Proteomes" id="UP000231267">
    <property type="component" value="Unassembled WGS sequence"/>
</dbReference>
<keyword evidence="3" id="KW-1133">Transmembrane helix</keyword>
<dbReference type="InterPro" id="IPR023346">
    <property type="entry name" value="Lysozyme-like_dom_sf"/>
</dbReference>
<organism evidence="6 7">
    <name type="scientific">Candidatus Taenaricola geysiri</name>
    <dbReference type="NCBI Taxonomy" id="1974752"/>
    <lineage>
        <taxon>Bacteria</taxon>
        <taxon>Pseudomonadati</taxon>
        <taxon>Candidatus Omnitrophota</taxon>
        <taxon>Candidatus Taenaricola</taxon>
    </lineage>
</organism>
<evidence type="ECO:0000256" key="2">
    <source>
        <dbReference type="SAM" id="MobiDB-lite"/>
    </source>
</evidence>
<evidence type="ECO:0000313" key="7">
    <source>
        <dbReference type="Proteomes" id="UP000231267"/>
    </source>
</evidence>
<keyword evidence="3" id="KW-0812">Transmembrane</keyword>
<dbReference type="InterPro" id="IPR036412">
    <property type="entry name" value="HAD-like_sf"/>
</dbReference>
<dbReference type="InterPro" id="IPR023198">
    <property type="entry name" value="PGP-like_dom2"/>
</dbReference>
<feature type="coiled-coil region" evidence="1">
    <location>
        <begin position="550"/>
        <end position="581"/>
    </location>
</feature>
<dbReference type="SUPFAM" id="SSF56784">
    <property type="entry name" value="HAD-like"/>
    <property type="match status" value="1"/>
</dbReference>
<feature type="transmembrane region" description="Helical" evidence="3">
    <location>
        <begin position="223"/>
        <end position="242"/>
    </location>
</feature>
<keyword evidence="3" id="KW-0472">Membrane</keyword>
<dbReference type="PANTHER" id="PTHR43611">
    <property type="entry name" value="ALPHA-D-GLUCOSE 1-PHOSPHATE PHOSPHATASE"/>
    <property type="match status" value="1"/>
</dbReference>
<feature type="compositionally biased region" description="Basic and acidic residues" evidence="2">
    <location>
        <begin position="472"/>
        <end position="484"/>
    </location>
</feature>
<protein>
    <recommendedName>
        <fullName evidence="5">Transglycosylase SLT domain-containing protein</fullName>
    </recommendedName>
</protein>
<feature type="transmembrane region" description="Helical" evidence="3">
    <location>
        <begin position="101"/>
        <end position="119"/>
    </location>
</feature>
<evidence type="ECO:0000256" key="4">
    <source>
        <dbReference type="SAM" id="SignalP"/>
    </source>
</evidence>
<accession>A0A2J0LEU8</accession>
<feature type="chain" id="PRO_5014389922" description="Transglycosylase SLT domain-containing protein" evidence="4">
    <location>
        <begin position="30"/>
        <end position="1126"/>
    </location>
</feature>
<reference evidence="6 7" key="1">
    <citation type="submission" date="2017-09" db="EMBL/GenBank/DDBJ databases">
        <title>Depth-based differentiation of microbial function through sediment-hosted aquifers and enrichment of novel symbionts in the deep terrestrial subsurface.</title>
        <authorList>
            <person name="Probst A.J."/>
            <person name="Ladd B."/>
            <person name="Jarett J.K."/>
            <person name="Geller-Mcgrath D.E."/>
            <person name="Sieber C.M."/>
            <person name="Emerson J.B."/>
            <person name="Anantharaman K."/>
            <person name="Thomas B.C."/>
            <person name="Malmstrom R."/>
            <person name="Stieglmeier M."/>
            <person name="Klingl A."/>
            <person name="Woyke T."/>
            <person name="Ryan C.M."/>
            <person name="Banfield J.F."/>
        </authorList>
    </citation>
    <scope>NUCLEOTIDE SEQUENCE [LARGE SCALE GENOMIC DNA]</scope>
    <source>
        <strain evidence="6">CG12_big_fil_rev_8_21_14_0_65_43_15</strain>
    </source>
</reference>
<feature type="domain" description="Transglycosylase SLT" evidence="5">
    <location>
        <begin position="596"/>
        <end position="687"/>
    </location>
</feature>
<name>A0A2J0LEU8_9BACT</name>
<dbReference type="Gene3D" id="1.10.530.10">
    <property type="match status" value="1"/>
</dbReference>
<feature type="signal peptide" evidence="4">
    <location>
        <begin position="1"/>
        <end position="29"/>
    </location>
</feature>
<evidence type="ECO:0000259" key="5">
    <source>
        <dbReference type="Pfam" id="PF01464"/>
    </source>
</evidence>
<feature type="transmembrane region" description="Helical" evidence="3">
    <location>
        <begin position="157"/>
        <end position="174"/>
    </location>
</feature>
<feature type="transmembrane region" description="Helical" evidence="3">
    <location>
        <begin position="125"/>
        <end position="145"/>
    </location>
</feature>
<comment type="caution">
    <text evidence="6">The sequence shown here is derived from an EMBL/GenBank/DDBJ whole genome shotgun (WGS) entry which is preliminary data.</text>
</comment>
<feature type="transmembrane region" description="Helical" evidence="3">
    <location>
        <begin position="787"/>
        <end position="809"/>
    </location>
</feature>
<evidence type="ECO:0000256" key="3">
    <source>
        <dbReference type="SAM" id="Phobius"/>
    </source>
</evidence>
<evidence type="ECO:0000313" key="6">
    <source>
        <dbReference type="EMBL" id="PIW66372.1"/>
    </source>
</evidence>
<dbReference type="AlphaFoldDB" id="A0A2J0LEU8"/>
<dbReference type="SFLD" id="SFLDS00003">
    <property type="entry name" value="Haloacid_Dehalogenase"/>
    <property type="match status" value="1"/>
</dbReference>
<dbReference type="Gene3D" id="3.40.50.1000">
    <property type="entry name" value="HAD superfamily/HAD-like"/>
    <property type="match status" value="1"/>
</dbReference>
<keyword evidence="4" id="KW-0732">Signal</keyword>
<dbReference type="Gene3D" id="1.10.150.240">
    <property type="entry name" value="Putative phosphatase, domain 2"/>
    <property type="match status" value="1"/>
</dbReference>
<dbReference type="SUPFAM" id="SSF53955">
    <property type="entry name" value="Lysozyme-like"/>
    <property type="match status" value="1"/>
</dbReference>
<feature type="transmembrane region" description="Helical" evidence="3">
    <location>
        <begin position="291"/>
        <end position="311"/>
    </location>
</feature>
<gene>
    <name evidence="6" type="ORF">COW11_03660</name>
</gene>
<dbReference type="InterPro" id="IPR008258">
    <property type="entry name" value="Transglycosylase_SLT_dom_1"/>
</dbReference>
<dbReference type="InterPro" id="IPR023214">
    <property type="entry name" value="HAD_sf"/>
</dbReference>
<feature type="transmembrane region" description="Helical" evidence="3">
    <location>
        <begin position="254"/>
        <end position="279"/>
    </location>
</feature>
<dbReference type="SFLD" id="SFLDG01129">
    <property type="entry name" value="C1.5:_HAD__Beta-PGM__Phosphata"/>
    <property type="match status" value="1"/>
</dbReference>
<dbReference type="EMBL" id="PFGP01000089">
    <property type="protein sequence ID" value="PIW66372.1"/>
    <property type="molecule type" value="Genomic_DNA"/>
</dbReference>
<dbReference type="Pfam" id="PF01464">
    <property type="entry name" value="SLT"/>
    <property type="match status" value="1"/>
</dbReference>
<proteinExistence type="predicted"/>
<feature type="region of interest" description="Disordered" evidence="2">
    <location>
        <begin position="463"/>
        <end position="484"/>
    </location>
</feature>
<feature type="transmembrane region" description="Helical" evidence="3">
    <location>
        <begin position="186"/>
        <end position="211"/>
    </location>
</feature>
<dbReference type="PANTHER" id="PTHR43611:SF3">
    <property type="entry name" value="FLAVIN MONONUCLEOTIDE HYDROLASE 1, CHLOROPLATIC"/>
    <property type="match status" value="1"/>
</dbReference>